<accession>A0ABR1ZS61</accession>
<dbReference type="PANTHER" id="PTHR45927">
    <property type="entry name" value="LYSM-DOMAIN RECEPTOR-LIKE KINASE-RELATED"/>
    <property type="match status" value="1"/>
</dbReference>
<dbReference type="InterPro" id="IPR056562">
    <property type="entry name" value="LysM2_CERK1_LYK3_4_5"/>
</dbReference>
<name>A0ABR1ZS61_9ROSI</name>
<dbReference type="InterPro" id="IPR052611">
    <property type="entry name" value="Plant_RLK_LysM"/>
</dbReference>
<comment type="caution">
    <text evidence="1">The sequence shown here is derived from an EMBL/GenBank/DDBJ whole genome shotgun (WGS) entry which is preliminary data.</text>
</comment>
<reference evidence="1 2" key="1">
    <citation type="journal article" date="2024" name="G3 (Bethesda)">
        <title>Genome assembly of Hibiscus sabdariffa L. provides insights into metabolisms of medicinal natural products.</title>
        <authorList>
            <person name="Kim T."/>
        </authorList>
    </citation>
    <scope>NUCLEOTIDE SEQUENCE [LARGE SCALE GENOMIC DNA]</scope>
    <source>
        <strain evidence="1">TK-2024</strain>
        <tissue evidence="1">Old leaves</tissue>
    </source>
</reference>
<sequence length="187" mass="20468">MASLHKQSFCQEISLCCCPLIVNATMVSSMPDLTKTTIKGDDSFFSIAESLQGLTTCIAIREKNPEMSPWGLDDKVRLLVPLRCACPSLTAVASKASNLLGDPIEEGKKQQNLSKDEDLEQQQLSLSVRTASEKKVSFAGSQNTGDCQIVDSVTPRKVLLELYTIEELRKATVVSPPKFSYHLNSIS</sequence>
<organism evidence="1 2">
    <name type="scientific">Hibiscus sabdariffa</name>
    <name type="common">roselle</name>
    <dbReference type="NCBI Taxonomy" id="183260"/>
    <lineage>
        <taxon>Eukaryota</taxon>
        <taxon>Viridiplantae</taxon>
        <taxon>Streptophyta</taxon>
        <taxon>Embryophyta</taxon>
        <taxon>Tracheophyta</taxon>
        <taxon>Spermatophyta</taxon>
        <taxon>Magnoliopsida</taxon>
        <taxon>eudicotyledons</taxon>
        <taxon>Gunneridae</taxon>
        <taxon>Pentapetalae</taxon>
        <taxon>rosids</taxon>
        <taxon>malvids</taxon>
        <taxon>Malvales</taxon>
        <taxon>Malvaceae</taxon>
        <taxon>Malvoideae</taxon>
        <taxon>Hibiscus</taxon>
    </lineage>
</organism>
<gene>
    <name evidence="1" type="ORF">V6N12_036948</name>
</gene>
<keyword evidence="2" id="KW-1185">Reference proteome</keyword>
<proteinExistence type="predicted"/>
<evidence type="ECO:0000313" key="2">
    <source>
        <dbReference type="Proteomes" id="UP001472677"/>
    </source>
</evidence>
<dbReference type="EMBL" id="JBBPBM010001530">
    <property type="protein sequence ID" value="KAK8483529.1"/>
    <property type="molecule type" value="Genomic_DNA"/>
</dbReference>
<dbReference type="Pfam" id="PF23472">
    <property type="entry name" value="LysM2_CERK1_LYK3_4_5"/>
    <property type="match status" value="1"/>
</dbReference>
<evidence type="ECO:0000313" key="1">
    <source>
        <dbReference type="EMBL" id="KAK8483529.1"/>
    </source>
</evidence>
<protein>
    <submittedName>
        <fullName evidence="1">Uncharacterized protein</fullName>
    </submittedName>
</protein>
<dbReference type="Proteomes" id="UP001472677">
    <property type="component" value="Unassembled WGS sequence"/>
</dbReference>
<dbReference type="PANTHER" id="PTHR45927:SF13">
    <property type="entry name" value="PROTEIN LYK2"/>
    <property type="match status" value="1"/>
</dbReference>